<dbReference type="GO" id="GO:0061630">
    <property type="term" value="F:ubiquitin protein ligase activity"/>
    <property type="evidence" value="ECO:0007669"/>
    <property type="project" value="TreeGrafter"/>
</dbReference>
<evidence type="ECO:0000256" key="1">
    <source>
        <dbReference type="ARBA" id="ARBA00022723"/>
    </source>
</evidence>
<dbReference type="PROSITE" id="PS00518">
    <property type="entry name" value="ZF_RING_1"/>
    <property type="match status" value="1"/>
</dbReference>
<evidence type="ECO:0008006" key="10">
    <source>
        <dbReference type="Google" id="ProtNLM"/>
    </source>
</evidence>
<protein>
    <recommendedName>
        <fullName evidence="10">RING/U-box protein</fullName>
    </recommendedName>
</protein>
<feature type="compositionally biased region" description="Basic and acidic residues" evidence="5">
    <location>
        <begin position="1208"/>
        <end position="1227"/>
    </location>
</feature>
<feature type="region of interest" description="Disordered" evidence="5">
    <location>
        <begin position="982"/>
        <end position="1002"/>
    </location>
</feature>
<dbReference type="Pfam" id="PF00628">
    <property type="entry name" value="PHD"/>
    <property type="match status" value="1"/>
</dbReference>
<feature type="compositionally biased region" description="Polar residues" evidence="5">
    <location>
        <begin position="334"/>
        <end position="343"/>
    </location>
</feature>
<evidence type="ECO:0000256" key="2">
    <source>
        <dbReference type="ARBA" id="ARBA00022771"/>
    </source>
</evidence>
<name>A0A9W7IG99_HIBTR</name>
<dbReference type="GO" id="GO:0008270">
    <property type="term" value="F:zinc ion binding"/>
    <property type="evidence" value="ECO:0007669"/>
    <property type="project" value="UniProtKB-KW"/>
</dbReference>
<keyword evidence="3" id="KW-0862">Zinc</keyword>
<feature type="region of interest" description="Disordered" evidence="5">
    <location>
        <begin position="774"/>
        <end position="806"/>
    </location>
</feature>
<feature type="domain" description="RING-type" evidence="7">
    <location>
        <begin position="33"/>
        <end position="72"/>
    </location>
</feature>
<gene>
    <name evidence="8" type="ORF">HRI_003222200</name>
</gene>
<dbReference type="Pfam" id="PF13639">
    <property type="entry name" value="zf-RING_2"/>
    <property type="match status" value="1"/>
</dbReference>
<reference evidence="8" key="1">
    <citation type="submission" date="2023-05" db="EMBL/GenBank/DDBJ databases">
        <title>Genome and transcriptome analyses reveal genes involved in the formation of fine ridges on petal epidermal cells in Hibiscus trionum.</title>
        <authorList>
            <person name="Koshimizu S."/>
            <person name="Masuda S."/>
            <person name="Ishii T."/>
            <person name="Shirasu K."/>
            <person name="Hoshino A."/>
            <person name="Arita M."/>
        </authorList>
    </citation>
    <scope>NUCLEOTIDE SEQUENCE</scope>
    <source>
        <strain evidence="8">Hamamatsu line</strain>
    </source>
</reference>
<feature type="region of interest" description="Disordered" evidence="5">
    <location>
        <begin position="1195"/>
        <end position="1231"/>
    </location>
</feature>
<dbReference type="EMBL" id="BSYR01000027">
    <property type="protein sequence ID" value="GMI95529.1"/>
    <property type="molecule type" value="Genomic_DNA"/>
</dbReference>
<proteinExistence type="predicted"/>
<dbReference type="InterPro" id="IPR019787">
    <property type="entry name" value="Znf_PHD-finger"/>
</dbReference>
<dbReference type="InterPro" id="IPR001841">
    <property type="entry name" value="Znf_RING"/>
</dbReference>
<evidence type="ECO:0000256" key="4">
    <source>
        <dbReference type="PROSITE-ProRule" id="PRU00175"/>
    </source>
</evidence>
<keyword evidence="2 4" id="KW-0863">Zinc-finger</keyword>
<dbReference type="OrthoDB" id="21204at2759"/>
<dbReference type="PANTHER" id="PTHR15315:SF26">
    <property type="entry name" value="E3 UBIQUITIN-PROTEIN LIGASE NRDP1"/>
    <property type="match status" value="1"/>
</dbReference>
<dbReference type="SMART" id="SM00249">
    <property type="entry name" value="PHD"/>
    <property type="match status" value="1"/>
</dbReference>
<comment type="caution">
    <text evidence="8">The sequence shown here is derived from an EMBL/GenBank/DDBJ whole genome shotgun (WGS) entry which is preliminary data.</text>
</comment>
<dbReference type="SUPFAM" id="SSF57850">
    <property type="entry name" value="RING/U-box"/>
    <property type="match status" value="1"/>
</dbReference>
<feature type="compositionally biased region" description="Basic and acidic residues" evidence="5">
    <location>
        <begin position="314"/>
        <end position="330"/>
    </location>
</feature>
<dbReference type="PROSITE" id="PS50089">
    <property type="entry name" value="ZF_RING_2"/>
    <property type="match status" value="1"/>
</dbReference>
<evidence type="ECO:0000313" key="9">
    <source>
        <dbReference type="Proteomes" id="UP001165190"/>
    </source>
</evidence>
<dbReference type="PANTHER" id="PTHR15315">
    <property type="entry name" value="RING FINGER PROTEIN 41, 151"/>
    <property type="match status" value="1"/>
</dbReference>
<dbReference type="PROSITE" id="PS50016">
    <property type="entry name" value="ZF_PHD_2"/>
    <property type="match status" value="1"/>
</dbReference>
<dbReference type="GO" id="GO:0016567">
    <property type="term" value="P:protein ubiquitination"/>
    <property type="evidence" value="ECO:0007669"/>
    <property type="project" value="TreeGrafter"/>
</dbReference>
<dbReference type="InterPro" id="IPR013083">
    <property type="entry name" value="Znf_RING/FYVE/PHD"/>
</dbReference>
<accession>A0A9W7IG99</accession>
<organism evidence="8 9">
    <name type="scientific">Hibiscus trionum</name>
    <name type="common">Flower of an hour</name>
    <dbReference type="NCBI Taxonomy" id="183268"/>
    <lineage>
        <taxon>Eukaryota</taxon>
        <taxon>Viridiplantae</taxon>
        <taxon>Streptophyta</taxon>
        <taxon>Embryophyta</taxon>
        <taxon>Tracheophyta</taxon>
        <taxon>Spermatophyta</taxon>
        <taxon>Magnoliopsida</taxon>
        <taxon>eudicotyledons</taxon>
        <taxon>Gunneridae</taxon>
        <taxon>Pentapetalae</taxon>
        <taxon>rosids</taxon>
        <taxon>malvids</taxon>
        <taxon>Malvales</taxon>
        <taxon>Malvaceae</taxon>
        <taxon>Malvoideae</taxon>
        <taxon>Hibiscus</taxon>
    </lineage>
</organism>
<dbReference type="SUPFAM" id="SSF57903">
    <property type="entry name" value="FYVE/PHD zinc finger"/>
    <property type="match status" value="1"/>
</dbReference>
<evidence type="ECO:0000259" key="6">
    <source>
        <dbReference type="PROSITE" id="PS50016"/>
    </source>
</evidence>
<dbReference type="InterPro" id="IPR011011">
    <property type="entry name" value="Znf_FYVE_PHD"/>
</dbReference>
<dbReference type="Proteomes" id="UP001165190">
    <property type="component" value="Unassembled WGS sequence"/>
</dbReference>
<feature type="region of interest" description="Disordered" evidence="5">
    <location>
        <begin position="305"/>
        <end position="343"/>
    </location>
</feature>
<feature type="compositionally biased region" description="Polar residues" evidence="5">
    <location>
        <begin position="1198"/>
        <end position="1207"/>
    </location>
</feature>
<dbReference type="Gene3D" id="3.30.40.10">
    <property type="entry name" value="Zinc/RING finger domain, C3HC4 (zinc finger)"/>
    <property type="match status" value="2"/>
</dbReference>
<evidence type="ECO:0000259" key="7">
    <source>
        <dbReference type="PROSITE" id="PS50089"/>
    </source>
</evidence>
<feature type="compositionally biased region" description="Basic and acidic residues" evidence="5">
    <location>
        <begin position="793"/>
        <end position="806"/>
    </location>
</feature>
<dbReference type="SMART" id="SM00184">
    <property type="entry name" value="RING"/>
    <property type="match status" value="1"/>
</dbReference>
<evidence type="ECO:0000256" key="3">
    <source>
        <dbReference type="ARBA" id="ARBA00022833"/>
    </source>
</evidence>
<sequence>MDMDFVASGILDEDAFPVTDQNNDLSNFDGGRCGICMDIIIDRGVLDCCQHWFCFACIDNWATITNLCPLCQSEFQLITCVPVYDTIGSNKVEDESFSRDDDWSIEGKSNTLSFPSYYIDENSVICLDGDDCKVRSLSTIFEGDPNLDTSIACDSCDIWYHAFCVGFDTEGTSEDTWLCPRCVLNQASEKSDVIPETTSTQHDPEITNGEYVAESFFSGKLSVSVADTGDTDVVVSMVGGNQWTEEPSENLLSILEVSNSQKIEQSSPVGNCCDTEKASCDKSTIQPSLEGQELELSLSRNTFSTSLPTSSVHSEFKTSEASDTIKEASRSEGVGNTSGKSLNKSYTRNQLSEIKSSVGLNLGLSIGSFLSVDDDAKSSGSKDLVNLEFEHGSHMNELLPIDEKTEPVNKENAGTITGLKRKNPYFRSDDVISSDGEETKCKETEALVKKIRAEPLVHTAPESKVYTSGSGDTTKCTTLKAVSRDGKIKNHPEKKDSIIDVMSIVQGTSRRSSTKGLGCRNPTDKSLKGENLVGLRVKKIMRASEDKEASTVVQKLRKEIREAVRNKSTKEIGENLFDPQLLAAFRAAIAVPKTETVKKLSPSAIKMKKSLLQKGKVRENLTKKIYADSNGRRKRAWDRDCEVEFWKYRCTGASKPEKIETLKSVLDLLRNNAEGSEKWPTSECPASNPILSRLYLADTSVFPRKDDIRPLSALKATGGSEQSREQGIEGKTLVASLDHSVKSTEANKVSSKVGVPLTDLKGAKTGVLNSKVTATSSKVDSNNGSEGSSTRSSKVESHKEVVAKSDDVKVDKRKLALAVLARKKAAERKSGAQERQEDNATLKGNYPLLAQLPVDMRPSPAPSRHNKIPISVRQAQLYRLTEHFLRKANLPIIRRTAETELAVADAINIEREVADRSNSKVVYLNLCSQEVLHRSDDSRCVGAKEADTPSPSEISINRKDQGSDACSTDPVVVEALRKAGLLSDSPPTSPLHKTEVPNEVDDSSAKIMEEEPDNIFEMDSHLEEDIYGDFEYDLEDEDYIGVTAEKALKLQPEESASKMKVVFSTVKSNNLADAEDHEKLGNIVEPDYSSCLLKNNNDDGIDRSCAALEPLPDEAVEELSIAECEELYGPDKEPLANKFSEAPQKIHGLIDAELPAENTADKDNGKHALHHIVNASEPGIASKEENTVIDPLGHCSSGRESSANHIQTGEKVKNKDKKSNMETDKPADGANRVSKKVEAYVKEHIRPLCKSGVITAEQYRWAVAKTTDKVMKYHLDAKNANFLVKEGEKVKKLAEQYVEAAQLKETTDTS</sequence>
<feature type="domain" description="PHD-type" evidence="6">
    <location>
        <begin position="65"/>
        <end position="185"/>
    </location>
</feature>
<evidence type="ECO:0000313" key="8">
    <source>
        <dbReference type="EMBL" id="GMI95529.1"/>
    </source>
</evidence>
<feature type="compositionally biased region" description="Polar residues" evidence="5">
    <location>
        <begin position="774"/>
        <end position="792"/>
    </location>
</feature>
<dbReference type="InterPro" id="IPR001965">
    <property type="entry name" value="Znf_PHD"/>
</dbReference>
<keyword evidence="1" id="KW-0479">Metal-binding</keyword>
<evidence type="ECO:0000256" key="5">
    <source>
        <dbReference type="SAM" id="MobiDB-lite"/>
    </source>
</evidence>
<keyword evidence="9" id="KW-1185">Reference proteome</keyword>
<dbReference type="InterPro" id="IPR017907">
    <property type="entry name" value="Znf_RING_CS"/>
</dbReference>